<name>A0AAE1A5N2_9GAST</name>
<sequence>MHQSGALSFSYSSGEMMNSWFYSPVVEAQSPRCKDELVWVTEVYVCSGTASERAASLEPQYGPGPATEHQIRTPGSSELSTSDPLVQPQDRFLLPFLNQFRDALCPESLRRPTSNTDRLLFPSPGVTFRQLLTDIHTIVPSSYLSPPPQAESRAVTKENGGLIP</sequence>
<proteinExistence type="predicted"/>
<feature type="region of interest" description="Disordered" evidence="1">
    <location>
        <begin position="143"/>
        <end position="164"/>
    </location>
</feature>
<reference evidence="2" key="1">
    <citation type="journal article" date="2023" name="G3 (Bethesda)">
        <title>A reference genome for the long-term kleptoplast-retaining sea slug Elysia crispata morphotype clarki.</title>
        <authorList>
            <person name="Eastman K.E."/>
            <person name="Pendleton A.L."/>
            <person name="Shaikh M.A."/>
            <person name="Suttiyut T."/>
            <person name="Ogas R."/>
            <person name="Tomko P."/>
            <person name="Gavelis G."/>
            <person name="Widhalm J.R."/>
            <person name="Wisecaver J.H."/>
        </authorList>
    </citation>
    <scope>NUCLEOTIDE SEQUENCE</scope>
    <source>
        <strain evidence="2">ECLA1</strain>
    </source>
</reference>
<comment type="caution">
    <text evidence="2">The sequence shown here is derived from an EMBL/GenBank/DDBJ whole genome shotgun (WGS) entry which is preliminary data.</text>
</comment>
<gene>
    <name evidence="2" type="ORF">RRG08_043621</name>
</gene>
<evidence type="ECO:0000313" key="3">
    <source>
        <dbReference type="Proteomes" id="UP001283361"/>
    </source>
</evidence>
<accession>A0AAE1A5N2</accession>
<feature type="compositionally biased region" description="Polar residues" evidence="1">
    <location>
        <begin position="73"/>
        <end position="83"/>
    </location>
</feature>
<feature type="region of interest" description="Disordered" evidence="1">
    <location>
        <begin position="55"/>
        <end position="83"/>
    </location>
</feature>
<dbReference type="Proteomes" id="UP001283361">
    <property type="component" value="Unassembled WGS sequence"/>
</dbReference>
<organism evidence="2 3">
    <name type="scientific">Elysia crispata</name>
    <name type="common">lettuce slug</name>
    <dbReference type="NCBI Taxonomy" id="231223"/>
    <lineage>
        <taxon>Eukaryota</taxon>
        <taxon>Metazoa</taxon>
        <taxon>Spiralia</taxon>
        <taxon>Lophotrochozoa</taxon>
        <taxon>Mollusca</taxon>
        <taxon>Gastropoda</taxon>
        <taxon>Heterobranchia</taxon>
        <taxon>Euthyneura</taxon>
        <taxon>Panpulmonata</taxon>
        <taxon>Sacoglossa</taxon>
        <taxon>Placobranchoidea</taxon>
        <taxon>Plakobranchidae</taxon>
        <taxon>Elysia</taxon>
    </lineage>
</organism>
<protein>
    <submittedName>
        <fullName evidence="2">Uncharacterized protein</fullName>
    </submittedName>
</protein>
<evidence type="ECO:0000313" key="2">
    <source>
        <dbReference type="EMBL" id="KAK3781714.1"/>
    </source>
</evidence>
<dbReference type="AlphaFoldDB" id="A0AAE1A5N2"/>
<dbReference type="EMBL" id="JAWDGP010002612">
    <property type="protein sequence ID" value="KAK3781714.1"/>
    <property type="molecule type" value="Genomic_DNA"/>
</dbReference>
<keyword evidence="3" id="KW-1185">Reference proteome</keyword>
<evidence type="ECO:0000256" key="1">
    <source>
        <dbReference type="SAM" id="MobiDB-lite"/>
    </source>
</evidence>